<keyword evidence="2" id="KW-1185">Reference proteome</keyword>
<reference evidence="1 2" key="1">
    <citation type="submission" date="2017-06" db="EMBL/GenBank/DDBJ databases">
        <authorList>
            <person name="Conboy A.J."/>
            <person name="Conboy D.B."/>
            <person name="Kulkosky J."/>
            <person name="Cross T."/>
            <person name="Moy E.A."/>
            <person name="Stoner T.H."/>
            <person name="Garlena R.A."/>
            <person name="Russell D.A."/>
            <person name="Pope W.H."/>
            <person name="Jacobs-Sera D."/>
            <person name="Hatfull G.F."/>
        </authorList>
    </citation>
    <scope>NUCLEOTIDE SEQUENCE [LARGE SCALE GENOMIC DNA]</scope>
</reference>
<dbReference type="OrthoDB" id="24630at10239"/>
<dbReference type="GeneID" id="40086180"/>
<protein>
    <submittedName>
        <fullName evidence="1">Uncharacterized protein</fullName>
    </submittedName>
</protein>
<dbReference type="EMBL" id="MF185718">
    <property type="protein sequence ID" value="ASX98749.1"/>
    <property type="molecule type" value="Genomic_DNA"/>
</dbReference>
<dbReference type="RefSeq" id="YP_009610094.1">
    <property type="nucleotide sequence ID" value="NC_042000.1"/>
</dbReference>
<dbReference type="KEGG" id="vg:40086180"/>
<evidence type="ECO:0000313" key="2">
    <source>
        <dbReference type="Proteomes" id="UP000225683"/>
    </source>
</evidence>
<organism evidence="1 2">
    <name type="scientific">Arthrobacter phage Colucci</name>
    <dbReference type="NCBI Taxonomy" id="2015834"/>
    <lineage>
        <taxon>Viruses</taxon>
        <taxon>Duplodnaviria</taxon>
        <taxon>Heunggongvirae</taxon>
        <taxon>Uroviricota</taxon>
        <taxon>Caudoviricetes</taxon>
        <taxon>Klausavirus</taxon>
        <taxon>Klausavirus colucci</taxon>
    </lineage>
</organism>
<accession>A0A286N2Z2</accession>
<name>A0A286N2Z2_9CAUD</name>
<evidence type="ECO:0000313" key="1">
    <source>
        <dbReference type="EMBL" id="ASX98749.1"/>
    </source>
</evidence>
<proteinExistence type="predicted"/>
<sequence length="346" mass="38392">MTSCIDIIEQHAPDAPKGSFYTCPHSRLYRLKAKGWRIVRNPWLKRSVKRQQWAAMQLELLKMTHHLVSETQQLRDIADAKGKHSIVNVSWTPDPDSDGYKVGVDPAGPEGFEVTRVVAKHDAKPGETINADFRKDPEYQEALKEWKASQAANVVTEVSVRETEDGGLEQDGPMVTTIEGHDISTVEQAEAVREFYQAEYQRLKHEGKAAGRCEYMVGRLDKFLGYQFGRIPVTKLDGTYLTEDEIRDAAAKLNLDVALDVSAGSAHPDVITTPDWTRVANPDEYAANLDIDPKNRPKAAGGVITDPPLPPGTISVQLSAGSYENREETAARIADAVIDQQIRYGL</sequence>
<dbReference type="Proteomes" id="UP000225683">
    <property type="component" value="Genome"/>
</dbReference>
<gene>
    <name evidence="1" type="primary">80</name>
    <name evidence="1" type="ORF">SEA_COLUCCI_80</name>
</gene>